<dbReference type="PANTHER" id="PTHR11365">
    <property type="entry name" value="5-OXOPROLINASE RELATED"/>
    <property type="match status" value="1"/>
</dbReference>
<evidence type="ECO:0000259" key="2">
    <source>
        <dbReference type="Pfam" id="PF05378"/>
    </source>
</evidence>
<dbReference type="Pfam" id="PF05378">
    <property type="entry name" value="Hydant_A_N"/>
    <property type="match status" value="1"/>
</dbReference>
<dbReference type="Pfam" id="PF01968">
    <property type="entry name" value="Hydantoinase_A"/>
    <property type="match status" value="1"/>
</dbReference>
<dbReference type="InterPro" id="IPR043129">
    <property type="entry name" value="ATPase_NBD"/>
</dbReference>
<reference evidence="4" key="2">
    <citation type="submission" date="2021-08" db="EMBL/GenBank/DDBJ databases">
        <authorList>
            <person name="Tani A."/>
            <person name="Ola A."/>
            <person name="Ogura Y."/>
            <person name="Katsura K."/>
            <person name="Hayashi T."/>
        </authorList>
    </citation>
    <scope>NUCLEOTIDE SEQUENCE</scope>
    <source>
        <strain evidence="4">NBRC 15689</strain>
    </source>
</reference>
<dbReference type="Pfam" id="PF19278">
    <property type="entry name" value="Hydant_A_C"/>
    <property type="match status" value="1"/>
</dbReference>
<evidence type="ECO:0000259" key="1">
    <source>
        <dbReference type="Pfam" id="PF01968"/>
    </source>
</evidence>
<feature type="domain" description="Hydantoinase A/oxoprolinase" evidence="1">
    <location>
        <begin position="198"/>
        <end position="489"/>
    </location>
</feature>
<dbReference type="RefSeq" id="WP_238314673.1">
    <property type="nucleotide sequence ID" value="NZ_BPQV01000017.1"/>
</dbReference>
<proteinExistence type="predicted"/>
<dbReference type="InterPro" id="IPR045079">
    <property type="entry name" value="Oxoprolinase-like"/>
</dbReference>
<dbReference type="InterPro" id="IPR049517">
    <property type="entry name" value="ACX-like_C"/>
</dbReference>
<dbReference type="Proteomes" id="UP001055156">
    <property type="component" value="Unassembled WGS sequence"/>
</dbReference>
<dbReference type="InterPro" id="IPR008040">
    <property type="entry name" value="Hydant_A_N"/>
</dbReference>
<feature type="domain" description="Hydantoinase/oxoprolinase N-terminal" evidence="2">
    <location>
        <begin position="5"/>
        <end position="177"/>
    </location>
</feature>
<accession>A0ABQ4TH30</accession>
<keyword evidence="5" id="KW-1185">Reference proteome</keyword>
<comment type="caution">
    <text evidence="4">The sequence shown here is derived from an EMBL/GenBank/DDBJ whole genome shotgun (WGS) entry which is preliminary data.</text>
</comment>
<gene>
    <name evidence="4" type="primary">apc3_3</name>
    <name evidence="4" type="ORF">LKMONMHP_4541</name>
</gene>
<dbReference type="EMBL" id="BPQV01000017">
    <property type="protein sequence ID" value="GJE29657.1"/>
    <property type="molecule type" value="Genomic_DNA"/>
</dbReference>
<dbReference type="InterPro" id="IPR002821">
    <property type="entry name" value="Hydantoinase_A"/>
</dbReference>
<sequence length="685" mass="74112">MGPLTVDMGGTFTDAVYLDEASGTLRTAKALTRASDFVASLLDVIDRLAVRPEEVSYFAFGSTVAINAILERTGARTALVTTAGFRDVLETDRGNRPDLYNFRYRKPRPFVPRALCFEVRERLDARGATVTPLDLDDVDQVARRCREEGVEAIAIQFLHSYAAPRHEAQAAARLRDLCPGIAVTASHEICREWGEYERSSTAVFNAYLQPVVRRQLEGVERALKERGFRCPLFALQSNGGIASFADAIRHPVSLLEAGPSAGINGAAYLGEACGEGKILYLDVGGTTAKCSIIDAYQPRITGQYWIGRSRECPGYPVKVPVVDVVEIPVGGGSVGWIDEGGSLRVGPRSAGADPGPACYGRGGSEPTLTDANLVASRIRADYFADGRLTLDMGVARAAMETLGRPLGLDAEAVAGAMLRVGEAAVINALKLVSVQRGHDPRDFVMLVAGGCGPLHAARLGQELGVREIIVPRHPGYASAFGMLVTQPRRDFVRTLPRAAETVDAALLPGIFATLEAEARDAFAGLPEIAVSELFFEYRVDLRYVGQQHCLTLRLDSAEDRPADLTRRFAEAHERAFTFELDGHPVEFVAYRLSASVEAVRPPLTHPRRGSQSMEAALQGERLVEIPDQGWQKVRVFTRDLLPVALECAGPALVEEASTTTLVLPGQRLFIDEAGLLHILPAEVSS</sequence>
<reference evidence="4" key="1">
    <citation type="journal article" date="2021" name="Front. Microbiol.">
        <title>Comprehensive Comparative Genomics and Phenotyping of Methylobacterium Species.</title>
        <authorList>
            <person name="Alessa O."/>
            <person name="Ogura Y."/>
            <person name="Fujitani Y."/>
            <person name="Takami H."/>
            <person name="Hayashi T."/>
            <person name="Sahin N."/>
            <person name="Tani A."/>
        </authorList>
    </citation>
    <scope>NUCLEOTIDE SEQUENCE</scope>
    <source>
        <strain evidence="4">NBRC 15689</strain>
    </source>
</reference>
<feature type="domain" description="Acetophenone carboxylase-like C-terminal" evidence="3">
    <location>
        <begin position="510"/>
        <end position="678"/>
    </location>
</feature>
<name>A0ABQ4TH30_METOR</name>
<dbReference type="PANTHER" id="PTHR11365:SF23">
    <property type="entry name" value="HYPOTHETICAL 5-OXOPROLINASE (EUROFUNG)-RELATED"/>
    <property type="match status" value="1"/>
</dbReference>
<evidence type="ECO:0000259" key="3">
    <source>
        <dbReference type="Pfam" id="PF19278"/>
    </source>
</evidence>
<evidence type="ECO:0000313" key="5">
    <source>
        <dbReference type="Proteomes" id="UP001055156"/>
    </source>
</evidence>
<organism evidence="4 5">
    <name type="scientific">Methylobacterium organophilum</name>
    <dbReference type="NCBI Taxonomy" id="410"/>
    <lineage>
        <taxon>Bacteria</taxon>
        <taxon>Pseudomonadati</taxon>
        <taxon>Pseudomonadota</taxon>
        <taxon>Alphaproteobacteria</taxon>
        <taxon>Hyphomicrobiales</taxon>
        <taxon>Methylobacteriaceae</taxon>
        <taxon>Methylobacterium</taxon>
    </lineage>
</organism>
<protein>
    <submittedName>
        <fullName evidence="4">Acetophenone carboxylase gamma subunit</fullName>
    </submittedName>
</protein>
<evidence type="ECO:0000313" key="4">
    <source>
        <dbReference type="EMBL" id="GJE29657.1"/>
    </source>
</evidence>
<dbReference type="SUPFAM" id="SSF53067">
    <property type="entry name" value="Actin-like ATPase domain"/>
    <property type="match status" value="1"/>
</dbReference>